<dbReference type="KEGG" id="vg:26684442"/>
<dbReference type="OrthoDB" id="14526at10239"/>
<dbReference type="RefSeq" id="YP_009221394.1">
    <property type="nucleotide sequence ID" value="NC_029045.1"/>
</dbReference>
<dbReference type="Proteomes" id="UP000202449">
    <property type="component" value="Segment"/>
</dbReference>
<reference evidence="1 2" key="1">
    <citation type="journal article" date="2016" name="Virus Genes">
        <title>Genomic characterization of Salmonella bacteriophages isolated from India.</title>
        <authorList>
            <person name="Karpe Y.A."/>
            <person name="Kanade G.D."/>
            <person name="Pingale K.D."/>
            <person name="Arankalle V.A."/>
            <person name="Banerjee K."/>
        </authorList>
    </citation>
    <scope>NUCLEOTIDE SEQUENCE [LARGE SCALE GENOMIC DNA]</scope>
</reference>
<evidence type="ECO:0000313" key="1">
    <source>
        <dbReference type="EMBL" id="AKJ73895.1"/>
    </source>
</evidence>
<keyword evidence="2" id="KW-1185">Reference proteome</keyword>
<organism evidence="1 2">
    <name type="scientific">Salmonella phage 37</name>
    <dbReference type="NCBI Taxonomy" id="1654890"/>
    <lineage>
        <taxon>Viruses</taxon>
        <taxon>Duplodnaviria</taxon>
        <taxon>Heunggongvirae</taxon>
        <taxon>Uroviricota</taxon>
        <taxon>Caudoviricetes</taxon>
        <taxon>Casjensviridae</taxon>
        <taxon>Chivirus</taxon>
        <taxon>Chivirus cv37</taxon>
    </lineage>
</organism>
<name>A0A0N7CDR6_9CAUD</name>
<proteinExistence type="predicted"/>
<accession>A0A0N7CDR6</accession>
<dbReference type="GeneID" id="26684442"/>
<evidence type="ECO:0000313" key="2">
    <source>
        <dbReference type="Proteomes" id="UP000202449"/>
    </source>
</evidence>
<gene>
    <name evidence="1" type="ORF">SP37_28</name>
</gene>
<sequence length="121" mass="13312">MASNFAAIKAKARRDVHASLSVPARYENYSQDVIVEGLSVRWHNKIAIMGDLENGGYANIVEGVERIIFTREELAVKGVVLSEGDSIIMTAEGYENARLVLKTQEPIVGPVEVVWQVARAD</sequence>
<protein>
    <submittedName>
        <fullName evidence="1">Uncharacterized protein</fullName>
    </submittedName>
</protein>
<dbReference type="EMBL" id="KR296691">
    <property type="protein sequence ID" value="AKJ73895.1"/>
    <property type="molecule type" value="Genomic_DNA"/>
</dbReference>